<evidence type="ECO:0000313" key="8">
    <source>
        <dbReference type="EMBL" id="KGI79448.1"/>
    </source>
</evidence>
<comment type="subcellular location">
    <subcellularLocation>
        <location evidence="1">Membrane</location>
        <topology evidence="1">Multi-pass membrane protein</topology>
    </subcellularLocation>
</comment>
<evidence type="ECO:0000313" key="9">
    <source>
        <dbReference type="Proteomes" id="UP000029737"/>
    </source>
</evidence>
<evidence type="ECO:0000256" key="3">
    <source>
        <dbReference type="ARBA" id="ARBA00022989"/>
    </source>
</evidence>
<feature type="domain" description="Peptidase S54 rhomboid" evidence="6">
    <location>
        <begin position="62"/>
        <end position="194"/>
    </location>
</feature>
<dbReference type="InterPro" id="IPR035952">
    <property type="entry name" value="Rhomboid-like_sf"/>
</dbReference>
<evidence type="ECO:0000256" key="5">
    <source>
        <dbReference type="SAM" id="Phobius"/>
    </source>
</evidence>
<dbReference type="InterPro" id="IPR022764">
    <property type="entry name" value="Peptidase_S54_rhomboid_dom"/>
</dbReference>
<accession>A0A099CZQ9</accession>
<dbReference type="PANTHER" id="PTHR43731:SF9">
    <property type="entry name" value="SLR1461 PROTEIN"/>
    <property type="match status" value="1"/>
</dbReference>
<dbReference type="eggNOG" id="COG0705">
    <property type="taxonomic scope" value="Bacteria"/>
</dbReference>
<feature type="transmembrane region" description="Helical" evidence="5">
    <location>
        <begin position="148"/>
        <end position="167"/>
    </location>
</feature>
<keyword evidence="3 5" id="KW-1133">Transmembrane helix</keyword>
<dbReference type="EMBL" id="CP022752">
    <property type="protein sequence ID" value="ASU79628.1"/>
    <property type="molecule type" value="Genomic_DNA"/>
</dbReference>
<dbReference type="KEGG" id="aey:CDG81_16660"/>
<dbReference type="HOGENOM" id="CLU_067823_2_0_11"/>
<reference evidence="7 10" key="2">
    <citation type="submission" date="2017-08" db="EMBL/GenBank/DDBJ databases">
        <title>The complete genome sequence of moderately halophilic actinomycete Actinopolyspora erythraea YIM 90600, the producer of novel erythromycin, novel actinopolysporins A-C and tubercidin.</title>
        <authorList>
            <person name="Yin M."/>
            <person name="Tang S."/>
        </authorList>
    </citation>
    <scope>NUCLEOTIDE SEQUENCE [LARGE SCALE GENOMIC DNA]</scope>
    <source>
        <strain evidence="7 10">YIM 90600</strain>
    </source>
</reference>
<dbReference type="Proteomes" id="UP000215043">
    <property type="component" value="Chromosome"/>
</dbReference>
<name>A0A099CZQ9_9ACTN</name>
<keyword evidence="7" id="KW-0378">Hydrolase</keyword>
<evidence type="ECO:0000313" key="7">
    <source>
        <dbReference type="EMBL" id="ASU79628.1"/>
    </source>
</evidence>
<dbReference type="InterPro" id="IPR050925">
    <property type="entry name" value="Rhomboid_protease_S54"/>
</dbReference>
<gene>
    <name evidence="7" type="ORF">CDG81_16660</name>
    <name evidence="8" type="ORF">IL38_23455</name>
</gene>
<proteinExistence type="predicted"/>
<evidence type="ECO:0000256" key="1">
    <source>
        <dbReference type="ARBA" id="ARBA00004141"/>
    </source>
</evidence>
<dbReference type="PANTHER" id="PTHR43731">
    <property type="entry name" value="RHOMBOID PROTEASE"/>
    <property type="match status" value="1"/>
</dbReference>
<dbReference type="GO" id="GO:0016020">
    <property type="term" value="C:membrane"/>
    <property type="evidence" value="ECO:0007669"/>
    <property type="project" value="UniProtKB-SubCell"/>
</dbReference>
<evidence type="ECO:0000256" key="2">
    <source>
        <dbReference type="ARBA" id="ARBA00022692"/>
    </source>
</evidence>
<dbReference type="OrthoDB" id="465874at2"/>
<dbReference type="SUPFAM" id="SSF144091">
    <property type="entry name" value="Rhomboid-like"/>
    <property type="match status" value="1"/>
</dbReference>
<evidence type="ECO:0000313" key="10">
    <source>
        <dbReference type="Proteomes" id="UP000215043"/>
    </source>
</evidence>
<feature type="transmembrane region" description="Helical" evidence="5">
    <location>
        <begin position="121"/>
        <end position="141"/>
    </location>
</feature>
<feature type="transmembrane region" description="Helical" evidence="5">
    <location>
        <begin position="96"/>
        <end position="115"/>
    </location>
</feature>
<sequence>MIPRRPARAALIVLAIVALLYLLELIDQLFFQTGFSTPTRQVTGLDANGIQPRELDGLDGILWAPFLHLGFGHLMANTVPLLVLGWLCMAGGVRQFVAVTLVVLLVGGLGTWLAGGDGSTHLGASGIAFGWLLFLLVRGFFNRSAGQILVAVVLFVYWGGMLWGVLPGGQPNVSWQAHLFGALGGVLAAWLVRRGDRAHRARPERPDDLPGRLGT</sequence>
<evidence type="ECO:0000256" key="4">
    <source>
        <dbReference type="ARBA" id="ARBA00023136"/>
    </source>
</evidence>
<dbReference type="Proteomes" id="UP000029737">
    <property type="component" value="Unassembled WGS sequence"/>
</dbReference>
<feature type="transmembrane region" description="Helical" evidence="5">
    <location>
        <begin position="61"/>
        <end position="84"/>
    </location>
</feature>
<protein>
    <submittedName>
        <fullName evidence="8">Membrane protein</fullName>
    </submittedName>
    <submittedName>
        <fullName evidence="7">Rhomboid family intramembrane serine protease</fullName>
    </submittedName>
</protein>
<keyword evidence="2 5" id="KW-0812">Transmembrane</keyword>
<feature type="transmembrane region" description="Helical" evidence="5">
    <location>
        <begin position="173"/>
        <end position="192"/>
    </location>
</feature>
<dbReference type="GO" id="GO:0006508">
    <property type="term" value="P:proteolysis"/>
    <property type="evidence" value="ECO:0007669"/>
    <property type="project" value="UniProtKB-KW"/>
</dbReference>
<dbReference type="GO" id="GO:0004252">
    <property type="term" value="F:serine-type endopeptidase activity"/>
    <property type="evidence" value="ECO:0007669"/>
    <property type="project" value="InterPro"/>
</dbReference>
<keyword evidence="7" id="KW-0645">Protease</keyword>
<dbReference type="AlphaFoldDB" id="A0A099CZQ9"/>
<dbReference type="Gene3D" id="1.20.1540.10">
    <property type="entry name" value="Rhomboid-like"/>
    <property type="match status" value="1"/>
</dbReference>
<reference evidence="8 9" key="1">
    <citation type="journal article" date="2014" name="PLoS ONE">
        <title>Identification and Characterization of a New Erythromycin Biosynthetic Gene Cluster in Actinopolyspora erythraea YIM90600, a Novel Erythronolide-Producing Halophilic Actinomycete Isolated from Salt Field.</title>
        <authorList>
            <person name="Chen D."/>
            <person name="Feng J."/>
            <person name="Huang L."/>
            <person name="Zhang Q."/>
            <person name="Wu J."/>
            <person name="Zhu X."/>
            <person name="Duan Y."/>
            <person name="Xu Z."/>
        </authorList>
    </citation>
    <scope>NUCLEOTIDE SEQUENCE [LARGE SCALE GENOMIC DNA]</scope>
    <source>
        <strain evidence="8 9">YIM90600</strain>
    </source>
</reference>
<evidence type="ECO:0000259" key="6">
    <source>
        <dbReference type="Pfam" id="PF01694"/>
    </source>
</evidence>
<dbReference type="EMBL" id="JPMV01000045">
    <property type="protein sequence ID" value="KGI79448.1"/>
    <property type="molecule type" value="Genomic_DNA"/>
</dbReference>
<organism evidence="7 10">
    <name type="scientific">Actinopolyspora erythraea</name>
    <dbReference type="NCBI Taxonomy" id="414996"/>
    <lineage>
        <taxon>Bacteria</taxon>
        <taxon>Bacillati</taxon>
        <taxon>Actinomycetota</taxon>
        <taxon>Actinomycetes</taxon>
        <taxon>Actinopolysporales</taxon>
        <taxon>Actinopolysporaceae</taxon>
        <taxon>Actinopolyspora</taxon>
    </lineage>
</organism>
<keyword evidence="9" id="KW-1185">Reference proteome</keyword>
<dbReference type="Pfam" id="PF01694">
    <property type="entry name" value="Rhomboid"/>
    <property type="match status" value="1"/>
</dbReference>
<keyword evidence="4 5" id="KW-0472">Membrane</keyword>